<feature type="compositionally biased region" description="Polar residues" evidence="5">
    <location>
        <begin position="623"/>
        <end position="633"/>
    </location>
</feature>
<dbReference type="SUPFAM" id="SSF57850">
    <property type="entry name" value="RING/U-box"/>
    <property type="match status" value="1"/>
</dbReference>
<feature type="region of interest" description="Disordered" evidence="5">
    <location>
        <begin position="589"/>
        <end position="609"/>
    </location>
</feature>
<feature type="compositionally biased region" description="Basic and acidic residues" evidence="5">
    <location>
        <begin position="668"/>
        <end position="682"/>
    </location>
</feature>
<keyword evidence="1" id="KW-0479">Metal-binding</keyword>
<dbReference type="InterPro" id="IPR043145">
    <property type="entry name" value="Znf_ZZ_sf"/>
</dbReference>
<dbReference type="eggNOG" id="KOG1426">
    <property type="taxonomic scope" value="Eukaryota"/>
</dbReference>
<keyword evidence="3" id="KW-0862">Zinc</keyword>
<dbReference type="OMA" id="WCELARC"/>
<feature type="compositionally biased region" description="Basic and acidic residues" evidence="5">
    <location>
        <begin position="113"/>
        <end position="123"/>
    </location>
</feature>
<dbReference type="InterPro" id="IPR000433">
    <property type="entry name" value="Znf_ZZ"/>
</dbReference>
<feature type="compositionally biased region" description="Low complexity" evidence="5">
    <location>
        <begin position="589"/>
        <end position="606"/>
    </location>
</feature>
<feature type="region of interest" description="Disordered" evidence="5">
    <location>
        <begin position="85"/>
        <end position="138"/>
    </location>
</feature>
<dbReference type="PROSITE" id="PS50135">
    <property type="entry name" value="ZF_ZZ_2"/>
    <property type="match status" value="1"/>
</dbReference>
<feature type="region of interest" description="Disordered" evidence="5">
    <location>
        <begin position="623"/>
        <end position="728"/>
    </location>
</feature>
<organism evidence="8">
    <name type="scientific">Ostreococcus tauri</name>
    <name type="common">Marine green alga</name>
    <dbReference type="NCBI Taxonomy" id="70448"/>
    <lineage>
        <taxon>Eukaryota</taxon>
        <taxon>Viridiplantae</taxon>
        <taxon>Chlorophyta</taxon>
        <taxon>Mamiellophyceae</taxon>
        <taxon>Mamiellales</taxon>
        <taxon>Bathycoccaceae</taxon>
        <taxon>Ostreococcus</taxon>
    </lineage>
</organism>
<evidence type="ECO:0000259" key="7">
    <source>
        <dbReference type="PROSITE" id="PS50135"/>
    </source>
</evidence>
<dbReference type="InterPro" id="IPR000626">
    <property type="entry name" value="Ubiquitin-like_dom"/>
</dbReference>
<dbReference type="SUPFAM" id="SSF54236">
    <property type="entry name" value="Ubiquitin-like"/>
    <property type="match status" value="1"/>
</dbReference>
<gene>
    <name evidence="8" type="ORF">BE221DRAFT_207161</name>
</gene>
<dbReference type="Pfam" id="PF00569">
    <property type="entry name" value="ZZ"/>
    <property type="match status" value="1"/>
</dbReference>
<feature type="domain" description="ZZ-type" evidence="7">
    <location>
        <begin position="269"/>
        <end position="321"/>
    </location>
</feature>
<reference evidence="8" key="1">
    <citation type="submission" date="2017-04" db="EMBL/GenBank/DDBJ databases">
        <title>Population genomics of picophytoplankton unveils novel chromosome hypervariability.</title>
        <authorList>
            <consortium name="DOE Joint Genome Institute"/>
            <person name="Blanc-Mathieu R."/>
            <person name="Krasovec M."/>
            <person name="Hebrard M."/>
            <person name="Yau S."/>
            <person name="Desgranges E."/>
            <person name="Martin J."/>
            <person name="Schackwitz W."/>
            <person name="Kuo A."/>
            <person name="Salin G."/>
            <person name="Donnadieu C."/>
            <person name="Desdevises Y."/>
            <person name="Sanchez-Ferandin S."/>
            <person name="Moreau H."/>
            <person name="Rivals E."/>
            <person name="Grigoriev I.V."/>
            <person name="Grimsley N."/>
            <person name="Eyre-Walker A."/>
            <person name="Piganeau G."/>
        </authorList>
    </citation>
    <scope>NUCLEOTIDE SEQUENCE [LARGE SCALE GENOMIC DNA]</scope>
    <source>
        <strain evidence="8">RCC 1115</strain>
    </source>
</reference>
<dbReference type="EMBL" id="KZ155826">
    <property type="protein sequence ID" value="OUS43868.1"/>
    <property type="molecule type" value="Genomic_DNA"/>
</dbReference>
<dbReference type="GO" id="GO:0036503">
    <property type="term" value="P:ERAD pathway"/>
    <property type="evidence" value="ECO:0007669"/>
    <property type="project" value="TreeGrafter"/>
</dbReference>
<feature type="compositionally biased region" description="Basic residues" evidence="5">
    <location>
        <begin position="35"/>
        <end position="47"/>
    </location>
</feature>
<feature type="compositionally biased region" description="Low complexity" evidence="5">
    <location>
        <begin position="124"/>
        <end position="138"/>
    </location>
</feature>
<name>A0A1Y5I2V9_OSTTA</name>
<dbReference type="SMART" id="SM00291">
    <property type="entry name" value="ZnF_ZZ"/>
    <property type="match status" value="1"/>
</dbReference>
<dbReference type="Gene3D" id="3.30.60.90">
    <property type="match status" value="1"/>
</dbReference>
<feature type="compositionally biased region" description="Polar residues" evidence="5">
    <location>
        <begin position="709"/>
        <end position="719"/>
    </location>
</feature>
<dbReference type="PANTHER" id="PTHR15204:SF0">
    <property type="entry name" value="LARGE PROLINE-RICH PROTEIN BAG6"/>
    <property type="match status" value="1"/>
</dbReference>
<dbReference type="AlphaFoldDB" id="A0A1Y5I2V9"/>
<dbReference type="Gene3D" id="3.10.20.90">
    <property type="entry name" value="Phosphatidylinositol 3-kinase Catalytic Subunit, Chain A, domain 1"/>
    <property type="match status" value="1"/>
</dbReference>
<keyword evidence="2 4" id="KW-0863">Zinc-finger</keyword>
<dbReference type="InterPro" id="IPR029071">
    <property type="entry name" value="Ubiquitin-like_domsf"/>
</dbReference>
<dbReference type="GO" id="GO:0031593">
    <property type="term" value="F:polyubiquitin modification-dependent protein binding"/>
    <property type="evidence" value="ECO:0007669"/>
    <property type="project" value="TreeGrafter"/>
</dbReference>
<evidence type="ECO:0008006" key="9">
    <source>
        <dbReference type="Google" id="ProtNLM"/>
    </source>
</evidence>
<proteinExistence type="predicted"/>
<dbReference type="PANTHER" id="PTHR15204">
    <property type="entry name" value="LARGE PROLINE-RICH PROTEIN BAG6"/>
    <property type="match status" value="1"/>
</dbReference>
<feature type="region of interest" description="Disordered" evidence="5">
    <location>
        <begin position="182"/>
        <end position="213"/>
    </location>
</feature>
<dbReference type="PROSITE" id="PS50053">
    <property type="entry name" value="UBIQUITIN_2"/>
    <property type="match status" value="1"/>
</dbReference>
<sequence>MGSLEDLGDADDESVRVRIRVHPRGEHFVRVPKTVRARGERRGRRISARSDGRRRMARTPAVKEIVERASGVPATRQRLLARGRVLSDDSSMESARVEDGDTLLLVTSEPDESGGREDGERSAEAGAASEDGQGEQAGVMGDLSSMITSLLTSNPAMLGAMAGSGGSGALTVEFSIGGPPPGARAVAASQRARGENGGGQPVERGGASAASAQLSPVDTLRRYIHNVERLLRSMQHSEPRAISVGGSEPMPMETPANVNQTETHAPPIHFGVQCDACEINPVRGTRFKSVAHDDFDLCEECFRAGRGAQCGPFARLDLPLPAGLPPVIAHANADDMDENRTTPRQESEEGVATLGTMLSTARQLAHEAGPLIDNIARRYHPDSRENTVETQAQSLQLATLMHSVGALWCELARCIAVVPPPPNAMTPEGAAIAGDDINNARSLFAYPQTSHIASSGAFAHTRPPGMPRHDQDANVPQVGQRNLPNVMHILHHLQGPDGAHDMDSLPAELRAMLMRQASQHAQHAPPQAQTGSQPAVQPTQPATQPTAADAQNAAETRRNEVRDARSSQRALSRLLGSVLRAIPSPSFMTQAGATGATQAGATPPGANASRSSLIQDMYSQIIGSPPRQSQIPEQRNPPDQAHRDRVAPRTVDVPNVSAQDNTPTRARTRSESKQDDTDDRAAKASNTGNGMSPAASAARLVIDERANSAMGQQASTSSDRQGKKEDKE</sequence>
<feature type="compositionally biased region" description="Basic and acidic residues" evidence="5">
    <location>
        <begin position="555"/>
        <end position="566"/>
    </location>
</feature>
<evidence type="ECO:0000256" key="4">
    <source>
        <dbReference type="PROSITE-ProRule" id="PRU00228"/>
    </source>
</evidence>
<feature type="compositionally biased region" description="Low complexity" evidence="5">
    <location>
        <begin position="516"/>
        <end position="554"/>
    </location>
</feature>
<dbReference type="Proteomes" id="UP000195557">
    <property type="component" value="Unassembled WGS sequence"/>
</dbReference>
<accession>A0A1Y5I2V9</accession>
<feature type="region of interest" description="Disordered" evidence="5">
    <location>
        <begin position="516"/>
        <end position="568"/>
    </location>
</feature>
<dbReference type="GO" id="GO:0008270">
    <property type="term" value="F:zinc ion binding"/>
    <property type="evidence" value="ECO:0007669"/>
    <property type="project" value="UniProtKB-KW"/>
</dbReference>
<dbReference type="Pfam" id="PF00240">
    <property type="entry name" value="ubiquitin"/>
    <property type="match status" value="1"/>
</dbReference>
<dbReference type="PROSITE" id="PS01357">
    <property type="entry name" value="ZF_ZZ_1"/>
    <property type="match status" value="1"/>
</dbReference>
<evidence type="ECO:0000256" key="5">
    <source>
        <dbReference type="SAM" id="MobiDB-lite"/>
    </source>
</evidence>
<feature type="compositionally biased region" description="Polar residues" evidence="5">
    <location>
        <begin position="656"/>
        <end position="665"/>
    </location>
</feature>
<evidence type="ECO:0000256" key="1">
    <source>
        <dbReference type="ARBA" id="ARBA00022723"/>
    </source>
</evidence>
<protein>
    <recommendedName>
        <fullName evidence="9">Zinc finger, ZZ-type</fullName>
    </recommendedName>
</protein>
<dbReference type="GO" id="GO:0071818">
    <property type="term" value="C:BAT3 complex"/>
    <property type="evidence" value="ECO:0007669"/>
    <property type="project" value="TreeGrafter"/>
</dbReference>
<feature type="region of interest" description="Disordered" evidence="5">
    <location>
        <begin position="35"/>
        <end position="58"/>
    </location>
</feature>
<evidence type="ECO:0000256" key="2">
    <source>
        <dbReference type="ARBA" id="ARBA00022771"/>
    </source>
</evidence>
<evidence type="ECO:0000256" key="3">
    <source>
        <dbReference type="ARBA" id="ARBA00022833"/>
    </source>
</evidence>
<feature type="domain" description="Ubiquitin-like" evidence="6">
    <location>
        <begin position="62"/>
        <end position="112"/>
    </location>
</feature>
<evidence type="ECO:0000313" key="8">
    <source>
        <dbReference type="EMBL" id="OUS43868.1"/>
    </source>
</evidence>
<evidence type="ECO:0000259" key="6">
    <source>
        <dbReference type="PROSITE" id="PS50053"/>
    </source>
</evidence>
<dbReference type="GO" id="GO:0051787">
    <property type="term" value="F:misfolded protein binding"/>
    <property type="evidence" value="ECO:0007669"/>
    <property type="project" value="TreeGrafter"/>
</dbReference>